<organism evidence="3 4">
    <name type="scientific">Arenibacter nanhaiticus</name>
    <dbReference type="NCBI Taxonomy" id="558155"/>
    <lineage>
        <taxon>Bacteria</taxon>
        <taxon>Pseudomonadati</taxon>
        <taxon>Bacteroidota</taxon>
        <taxon>Flavobacteriia</taxon>
        <taxon>Flavobacteriales</taxon>
        <taxon>Flavobacteriaceae</taxon>
        <taxon>Arenibacter</taxon>
    </lineage>
</organism>
<dbReference type="InterPro" id="IPR051781">
    <property type="entry name" value="Metallo-dep_Hydrolase"/>
</dbReference>
<accession>A0A1M6LML4</accession>
<dbReference type="GO" id="GO:0016810">
    <property type="term" value="F:hydrolase activity, acting on carbon-nitrogen (but not peptide) bonds"/>
    <property type="evidence" value="ECO:0007669"/>
    <property type="project" value="InterPro"/>
</dbReference>
<dbReference type="STRING" id="558155.SAMN04487911_13239"/>
<dbReference type="Gene3D" id="3.20.20.140">
    <property type="entry name" value="Metal-dependent hydrolases"/>
    <property type="match status" value="1"/>
</dbReference>
<dbReference type="Pfam" id="PF01979">
    <property type="entry name" value="Amidohydro_1"/>
    <property type="match status" value="1"/>
</dbReference>
<dbReference type="PANTHER" id="PTHR43135">
    <property type="entry name" value="ALPHA-D-RIBOSE 1-METHYLPHOSPHONATE 5-TRIPHOSPHATE DIPHOSPHATASE"/>
    <property type="match status" value="1"/>
</dbReference>
<keyword evidence="4" id="KW-1185">Reference proteome</keyword>
<dbReference type="InterPro" id="IPR006680">
    <property type="entry name" value="Amidohydro-rel"/>
</dbReference>
<evidence type="ECO:0000313" key="4">
    <source>
        <dbReference type="Proteomes" id="UP000184231"/>
    </source>
</evidence>
<feature type="domain" description="Amidohydrolase-related" evidence="2">
    <location>
        <begin position="85"/>
        <end position="439"/>
    </location>
</feature>
<evidence type="ECO:0000313" key="3">
    <source>
        <dbReference type="EMBL" id="SHJ72332.1"/>
    </source>
</evidence>
<name>A0A1M6LML4_9FLAO</name>
<dbReference type="InterPro" id="IPR032466">
    <property type="entry name" value="Metal_Hydrolase"/>
</dbReference>
<dbReference type="SUPFAM" id="SSF51556">
    <property type="entry name" value="Metallo-dependent hydrolases"/>
    <property type="match status" value="1"/>
</dbReference>
<protein>
    <submittedName>
        <fullName evidence="3">Imidazolonepropionase</fullName>
    </submittedName>
</protein>
<dbReference type="SUPFAM" id="SSF51338">
    <property type="entry name" value="Composite domain of metallo-dependent hydrolases"/>
    <property type="match status" value="1"/>
</dbReference>
<sequence>MKYLKLLVLFAIINFNLNAQNNSNLKSNKQKEITYVIKNVNVIPMTKENKVIENATVVIKDNKIYAINKSIPKNPTIIDGTDKWLIPGLIDMHVHTLSDGSPFVMYPTKGPLVSFNTQYNMTPYIANGVTTVFELGARPEHIGQRNEIIRGDVIGPRIALAKVIGGNKSNLTAKTPSDGRNAVRFAKEEGYEFIKVYTWLNEETFKAVINEAEKQNMKVVGHIPIAFKGKEAKDFFVPHFDLIAHAEELSKQTDDYSYEKAQEFARLAKKNGTWLIPNLSNMVAIEKQAKSLKNIENIQGFKYVHPLMQNKWLTSNSYYGASNDLITYYKELMGFHILIVKAFKKANVPMVAGTDAGISGIVLGFSLHDELKLLVEAGLTNEEALTSATRLGAEWLRIDDKIGTIETGKLADLILLNENPLEKICNTRKISGVFVDGNWIDRSKIDIMLSEVEKWNTANKEKYDWKELLNSLKN</sequence>
<dbReference type="EMBL" id="FQYX01000032">
    <property type="protein sequence ID" value="SHJ72332.1"/>
    <property type="molecule type" value="Genomic_DNA"/>
</dbReference>
<evidence type="ECO:0000259" key="2">
    <source>
        <dbReference type="Pfam" id="PF01979"/>
    </source>
</evidence>
<dbReference type="Gene3D" id="2.30.40.10">
    <property type="entry name" value="Urease, subunit C, domain 1"/>
    <property type="match status" value="1"/>
</dbReference>
<proteinExistence type="predicted"/>
<reference evidence="3 4" key="1">
    <citation type="submission" date="2016-11" db="EMBL/GenBank/DDBJ databases">
        <authorList>
            <person name="Jaros S."/>
            <person name="Januszkiewicz K."/>
            <person name="Wedrychowicz H."/>
        </authorList>
    </citation>
    <scope>NUCLEOTIDE SEQUENCE [LARGE SCALE GENOMIC DNA]</scope>
    <source>
        <strain evidence="3 4">CGMCC 1.8863</strain>
    </source>
</reference>
<dbReference type="Proteomes" id="UP000184231">
    <property type="component" value="Unassembled WGS sequence"/>
</dbReference>
<dbReference type="InterPro" id="IPR011059">
    <property type="entry name" value="Metal-dep_hydrolase_composite"/>
</dbReference>
<keyword evidence="1" id="KW-0732">Signal</keyword>
<feature type="chain" id="PRO_5012522669" evidence="1">
    <location>
        <begin position="20"/>
        <end position="474"/>
    </location>
</feature>
<gene>
    <name evidence="3" type="ORF">SAMN04487911_13239</name>
</gene>
<dbReference type="RefSeq" id="WP_072765655.1">
    <property type="nucleotide sequence ID" value="NZ_FQYX01000032.1"/>
</dbReference>
<feature type="signal peptide" evidence="1">
    <location>
        <begin position="1"/>
        <end position="19"/>
    </location>
</feature>
<evidence type="ECO:0000256" key="1">
    <source>
        <dbReference type="SAM" id="SignalP"/>
    </source>
</evidence>
<dbReference type="OrthoDB" id="9815657at2"/>
<dbReference type="AlphaFoldDB" id="A0A1M6LML4"/>
<dbReference type="PANTHER" id="PTHR43135:SF3">
    <property type="entry name" value="ALPHA-D-RIBOSE 1-METHYLPHOSPHONATE 5-TRIPHOSPHATE DIPHOSPHATASE"/>
    <property type="match status" value="1"/>
</dbReference>